<organism evidence="7 8">
    <name type="scientific">Saccharomyces kudriavzevii (strain ATCC MYA-4449 / AS 2.2408 / CBS 8840 / NBRC 1802 / NCYC 2889)</name>
    <name type="common">Yeast</name>
    <dbReference type="NCBI Taxonomy" id="226230"/>
    <lineage>
        <taxon>Eukaryota</taxon>
        <taxon>Fungi</taxon>
        <taxon>Dikarya</taxon>
        <taxon>Ascomycota</taxon>
        <taxon>Saccharomycotina</taxon>
        <taxon>Saccharomycetes</taxon>
        <taxon>Saccharomycetales</taxon>
        <taxon>Saccharomycetaceae</taxon>
        <taxon>Saccharomyces</taxon>
    </lineage>
</organism>
<protein>
    <recommendedName>
        <fullName evidence="5">Copper transport protein</fullName>
    </recommendedName>
</protein>
<gene>
    <name evidence="7" type="primary">SKDI16G3810</name>
    <name evidence="7" type="ORF">SKDI_16G3810</name>
</gene>
<reference evidence="7" key="1">
    <citation type="submission" date="2022-10" db="EMBL/GenBank/DDBJ databases">
        <authorList>
            <person name="Byrne P K."/>
        </authorList>
    </citation>
    <scope>NUCLEOTIDE SEQUENCE</scope>
    <source>
        <strain evidence="7">IFO1802</strain>
    </source>
</reference>
<evidence type="ECO:0000256" key="3">
    <source>
        <dbReference type="ARBA" id="ARBA00022989"/>
    </source>
</evidence>
<keyword evidence="5" id="KW-0813">Transport</keyword>
<proteinExistence type="inferred from homology"/>
<keyword evidence="5" id="KW-0187">Copper transport</keyword>
<dbReference type="GO" id="GO:0005886">
    <property type="term" value="C:plasma membrane"/>
    <property type="evidence" value="ECO:0007669"/>
    <property type="project" value="TreeGrafter"/>
</dbReference>
<keyword evidence="5" id="KW-0406">Ion transport</keyword>
<evidence type="ECO:0000256" key="6">
    <source>
        <dbReference type="SAM" id="MobiDB-lite"/>
    </source>
</evidence>
<name>A0AA35J9S5_SACK1</name>
<sequence>MDGMSMGSSMNMDAMSSASKTVASSMASMNMDTMSSASKILTSSMASMSMDAMTSASKTLASSMASMSMNVMSSASKTLTSSMASMSTDAMSSASKILTSSMASMSMDAMTSASKTLASSMASMSMDAMTSASKTLASSMASMSMNVMSSASKTLTSSMASMSTDAMSSTSKTLVSSMASMAGMSMSSSSATMSSASAQATSDSSMSDMSGMSGMSGMSSSSNSSSSGMDMDMDMDMGMNYYLTPTYKNYPVLFHHLHANNSGKAFGIFLLLVVAAFVYKLLLFVSWCLEVHWFKKWDKKNKYCTLSSANDEDDVKNYGTQNNFEIQGLPKLPNLLGEIFVPSLMDLFHDIIRAFLVFTSTMIIYMLMLATMSFVLTYVFAVITGLALSEVFFNRCKLAMLKRWDIQREIQKTKNCPGFGNCQCGRHSELTPDRIAVADTTSASDQSTRLEKNNGSNVAITDNNQTTPPAQKEGCILCQSLEEKPRKHRA</sequence>
<dbReference type="Pfam" id="PF04145">
    <property type="entry name" value="Ctr"/>
    <property type="match status" value="1"/>
</dbReference>
<evidence type="ECO:0000313" key="7">
    <source>
        <dbReference type="EMBL" id="CAI4054032.1"/>
    </source>
</evidence>
<feature type="region of interest" description="Disordered" evidence="6">
    <location>
        <begin position="440"/>
        <end position="468"/>
    </location>
</feature>
<evidence type="ECO:0000256" key="1">
    <source>
        <dbReference type="ARBA" id="ARBA00004141"/>
    </source>
</evidence>
<dbReference type="PANTHER" id="PTHR12483:SF27">
    <property type="entry name" value="COPPER TRANSPORT PROTEIN CTR1"/>
    <property type="match status" value="1"/>
</dbReference>
<feature type="transmembrane region" description="Helical" evidence="5">
    <location>
        <begin position="265"/>
        <end position="289"/>
    </location>
</feature>
<dbReference type="RefSeq" id="XP_056085740.1">
    <property type="nucleotide sequence ID" value="XM_056231975.1"/>
</dbReference>
<keyword evidence="2 5" id="KW-0812">Transmembrane</keyword>
<dbReference type="GeneID" id="80927784"/>
<feature type="transmembrane region" description="Helical" evidence="5">
    <location>
        <begin position="375"/>
        <end position="393"/>
    </location>
</feature>
<evidence type="ECO:0000256" key="5">
    <source>
        <dbReference type="RuleBase" id="RU367022"/>
    </source>
</evidence>
<keyword evidence="4 5" id="KW-0472">Membrane</keyword>
<evidence type="ECO:0000256" key="2">
    <source>
        <dbReference type="ARBA" id="ARBA00022692"/>
    </source>
</evidence>
<keyword evidence="8" id="KW-1185">Reference proteome</keyword>
<keyword evidence="5" id="KW-0186">Copper</keyword>
<comment type="similarity">
    <text evidence="5">Belongs to the copper transporter (Ctr) (TC 1.A.56) family. SLC31A subfamily.</text>
</comment>
<accession>A0AA35J9S5</accession>
<dbReference type="PANTHER" id="PTHR12483">
    <property type="entry name" value="SOLUTE CARRIER FAMILY 31 COPPER TRANSPORTERS"/>
    <property type="match status" value="1"/>
</dbReference>
<evidence type="ECO:0000256" key="4">
    <source>
        <dbReference type="ARBA" id="ARBA00023136"/>
    </source>
</evidence>
<feature type="transmembrane region" description="Helical" evidence="5">
    <location>
        <begin position="351"/>
        <end position="369"/>
    </location>
</feature>
<keyword evidence="3 5" id="KW-1133">Transmembrane helix</keyword>
<comment type="subcellular location">
    <subcellularLocation>
        <location evidence="1 5">Membrane</location>
        <topology evidence="1 5">Multi-pass membrane protein</topology>
    </subcellularLocation>
</comment>
<dbReference type="GO" id="GO:0005375">
    <property type="term" value="F:copper ion transmembrane transporter activity"/>
    <property type="evidence" value="ECO:0007669"/>
    <property type="project" value="UniProtKB-UniRule"/>
</dbReference>
<dbReference type="InterPro" id="IPR007274">
    <property type="entry name" value="Cop_transporter"/>
</dbReference>
<dbReference type="AlphaFoldDB" id="A0AA35J9S5"/>
<evidence type="ECO:0000313" key="8">
    <source>
        <dbReference type="Proteomes" id="UP001162087"/>
    </source>
</evidence>
<dbReference type="Proteomes" id="UP001162087">
    <property type="component" value="Chromosome 16"/>
</dbReference>
<dbReference type="EMBL" id="OX365911">
    <property type="protein sequence ID" value="CAI4054032.1"/>
    <property type="molecule type" value="Genomic_DNA"/>
</dbReference>
<feature type="region of interest" description="Disordered" evidence="6">
    <location>
        <begin position="201"/>
        <end position="227"/>
    </location>
</feature>